<name>A0ABR2C318_9ROSI</name>
<feature type="region of interest" description="Disordered" evidence="1">
    <location>
        <begin position="1"/>
        <end position="30"/>
    </location>
</feature>
<reference evidence="2 3" key="1">
    <citation type="journal article" date="2024" name="G3 (Bethesda)">
        <title>Genome assembly of Hibiscus sabdariffa L. provides insights into metabolisms of medicinal natural products.</title>
        <authorList>
            <person name="Kim T."/>
        </authorList>
    </citation>
    <scope>NUCLEOTIDE SEQUENCE [LARGE SCALE GENOMIC DNA]</scope>
    <source>
        <strain evidence="2">TK-2024</strain>
        <tissue evidence="2">Old leaves</tissue>
    </source>
</reference>
<protein>
    <submittedName>
        <fullName evidence="2">Uncharacterized protein</fullName>
    </submittedName>
</protein>
<gene>
    <name evidence="2" type="ORF">V6N12_052910</name>
</gene>
<sequence>MATNRVKNSQEPEQRSVVRKTRAATEGQLSLQDQKAAERFSHNMSHCFLLSSLPQESGVRGKEKREKKD</sequence>
<dbReference type="EMBL" id="JBBPBM010000069">
    <property type="protein sequence ID" value="KAK8513740.1"/>
    <property type="molecule type" value="Genomic_DNA"/>
</dbReference>
<evidence type="ECO:0000313" key="2">
    <source>
        <dbReference type="EMBL" id="KAK8513740.1"/>
    </source>
</evidence>
<accession>A0ABR2C318</accession>
<organism evidence="2 3">
    <name type="scientific">Hibiscus sabdariffa</name>
    <name type="common">roselle</name>
    <dbReference type="NCBI Taxonomy" id="183260"/>
    <lineage>
        <taxon>Eukaryota</taxon>
        <taxon>Viridiplantae</taxon>
        <taxon>Streptophyta</taxon>
        <taxon>Embryophyta</taxon>
        <taxon>Tracheophyta</taxon>
        <taxon>Spermatophyta</taxon>
        <taxon>Magnoliopsida</taxon>
        <taxon>eudicotyledons</taxon>
        <taxon>Gunneridae</taxon>
        <taxon>Pentapetalae</taxon>
        <taxon>rosids</taxon>
        <taxon>malvids</taxon>
        <taxon>Malvales</taxon>
        <taxon>Malvaceae</taxon>
        <taxon>Malvoideae</taxon>
        <taxon>Hibiscus</taxon>
    </lineage>
</organism>
<evidence type="ECO:0000313" key="3">
    <source>
        <dbReference type="Proteomes" id="UP001472677"/>
    </source>
</evidence>
<keyword evidence="3" id="KW-1185">Reference proteome</keyword>
<evidence type="ECO:0000256" key="1">
    <source>
        <dbReference type="SAM" id="MobiDB-lite"/>
    </source>
</evidence>
<dbReference type="Proteomes" id="UP001472677">
    <property type="component" value="Unassembled WGS sequence"/>
</dbReference>
<comment type="caution">
    <text evidence="2">The sequence shown here is derived from an EMBL/GenBank/DDBJ whole genome shotgun (WGS) entry which is preliminary data.</text>
</comment>
<proteinExistence type="predicted"/>